<dbReference type="EMBL" id="BPQQ01000034">
    <property type="protein sequence ID" value="GJE01120.1"/>
    <property type="molecule type" value="Genomic_DNA"/>
</dbReference>
<dbReference type="Proteomes" id="UP001055153">
    <property type="component" value="Unassembled WGS sequence"/>
</dbReference>
<proteinExistence type="inferred from homology"/>
<organism evidence="13 14">
    <name type="scientific">Methylobacterium isbiliense</name>
    <dbReference type="NCBI Taxonomy" id="315478"/>
    <lineage>
        <taxon>Bacteria</taxon>
        <taxon>Pseudomonadati</taxon>
        <taxon>Pseudomonadota</taxon>
        <taxon>Alphaproteobacteria</taxon>
        <taxon>Hyphomicrobiales</taxon>
        <taxon>Methylobacteriaceae</taxon>
        <taxon>Methylobacterium</taxon>
    </lineage>
</organism>
<evidence type="ECO:0000256" key="11">
    <source>
        <dbReference type="RuleBase" id="RU003780"/>
    </source>
</evidence>
<evidence type="ECO:0000256" key="4">
    <source>
        <dbReference type="ARBA" id="ARBA00012030"/>
    </source>
</evidence>
<dbReference type="InterPro" id="IPR002043">
    <property type="entry name" value="UDG_fam1"/>
</dbReference>
<dbReference type="HAMAP" id="MF_00148">
    <property type="entry name" value="UDG"/>
    <property type="match status" value="1"/>
</dbReference>
<reference evidence="13" key="2">
    <citation type="submission" date="2021-08" db="EMBL/GenBank/DDBJ databases">
        <authorList>
            <person name="Tani A."/>
            <person name="Ola A."/>
            <person name="Ogura Y."/>
            <person name="Katsura K."/>
            <person name="Hayashi T."/>
        </authorList>
    </citation>
    <scope>NUCLEOTIDE SEQUENCE</scope>
    <source>
        <strain evidence="13">DSM 17168</strain>
    </source>
</reference>
<comment type="subcellular location">
    <subcellularLocation>
        <location evidence="9">Cytoplasm</location>
    </subcellularLocation>
</comment>
<reference evidence="13" key="1">
    <citation type="journal article" date="2021" name="Front. Microbiol.">
        <title>Comprehensive Comparative Genomics and Phenotyping of Methylobacterium Species.</title>
        <authorList>
            <person name="Alessa O."/>
            <person name="Ogura Y."/>
            <person name="Fujitani Y."/>
            <person name="Takami H."/>
            <person name="Hayashi T."/>
            <person name="Sahin N."/>
            <person name="Tani A."/>
        </authorList>
    </citation>
    <scope>NUCLEOTIDE SEQUENCE</scope>
    <source>
        <strain evidence="13">DSM 17168</strain>
    </source>
</reference>
<dbReference type="Gene3D" id="3.40.470.10">
    <property type="entry name" value="Uracil-DNA glycosylase-like domain"/>
    <property type="match status" value="1"/>
</dbReference>
<feature type="domain" description="Uracil-DNA glycosylase-like" evidence="12">
    <location>
        <begin position="61"/>
        <end position="221"/>
    </location>
</feature>
<comment type="caution">
    <text evidence="13">The sequence shown here is derived from an EMBL/GenBank/DDBJ whole genome shotgun (WGS) entry which is preliminary data.</text>
</comment>
<dbReference type="NCBIfam" id="NF003592">
    <property type="entry name" value="PRK05254.1-5"/>
    <property type="match status" value="1"/>
</dbReference>
<keyword evidence="9" id="KW-0963">Cytoplasm</keyword>
<feature type="active site" description="Proton acceptor" evidence="9 10">
    <location>
        <position position="76"/>
    </location>
</feature>
<dbReference type="CDD" id="cd10027">
    <property type="entry name" value="UDG-F1-like"/>
    <property type="match status" value="1"/>
</dbReference>
<dbReference type="NCBIfam" id="NF003589">
    <property type="entry name" value="PRK05254.1-2"/>
    <property type="match status" value="1"/>
</dbReference>
<dbReference type="NCBIfam" id="NF003588">
    <property type="entry name" value="PRK05254.1-1"/>
    <property type="match status" value="1"/>
</dbReference>
<dbReference type="PANTHER" id="PTHR11264">
    <property type="entry name" value="URACIL-DNA GLYCOSYLASE"/>
    <property type="match status" value="1"/>
</dbReference>
<evidence type="ECO:0000256" key="10">
    <source>
        <dbReference type="PROSITE-ProRule" id="PRU10072"/>
    </source>
</evidence>
<dbReference type="SMART" id="SM00986">
    <property type="entry name" value="UDG"/>
    <property type="match status" value="1"/>
</dbReference>
<dbReference type="InterPro" id="IPR018085">
    <property type="entry name" value="Ura-DNA_Glyclase_AS"/>
</dbReference>
<dbReference type="EC" id="3.2.2.27" evidence="4 9"/>
<gene>
    <name evidence="9 13" type="primary">ung</name>
    <name evidence="13" type="ORF">GMJLKIPL_3049</name>
</gene>
<dbReference type="NCBIfam" id="TIGR00628">
    <property type="entry name" value="ung"/>
    <property type="match status" value="1"/>
</dbReference>
<dbReference type="InterPro" id="IPR036895">
    <property type="entry name" value="Uracil-DNA_glycosylase-like_sf"/>
</dbReference>
<evidence type="ECO:0000313" key="13">
    <source>
        <dbReference type="EMBL" id="GJE01120.1"/>
    </source>
</evidence>
<comment type="similarity">
    <text evidence="3 9 11">Belongs to the uracil-DNA glycosylase (UDG) superfamily. UNG family.</text>
</comment>
<evidence type="ECO:0000313" key="14">
    <source>
        <dbReference type="Proteomes" id="UP001055153"/>
    </source>
</evidence>
<comment type="function">
    <text evidence="2 9 11">Excises uracil residues from the DNA which can arise as a result of misincorporation of dUMP residues by DNA polymerase or due to deamination of cytosine.</text>
</comment>
<comment type="catalytic activity">
    <reaction evidence="1 9 11">
        <text>Hydrolyzes single-stranded DNA or mismatched double-stranded DNA and polynucleotides, releasing free uracil.</text>
        <dbReference type="EC" id="3.2.2.27"/>
    </reaction>
</comment>
<evidence type="ECO:0000256" key="3">
    <source>
        <dbReference type="ARBA" id="ARBA00008184"/>
    </source>
</evidence>
<protein>
    <recommendedName>
        <fullName evidence="5 9">Uracil-DNA glycosylase</fullName>
        <shortName evidence="9">UDG</shortName>
        <ecNumber evidence="4 9">3.2.2.27</ecNumber>
    </recommendedName>
</protein>
<evidence type="ECO:0000256" key="8">
    <source>
        <dbReference type="ARBA" id="ARBA00023204"/>
    </source>
</evidence>
<dbReference type="Pfam" id="PF03167">
    <property type="entry name" value="UDG"/>
    <property type="match status" value="1"/>
</dbReference>
<dbReference type="InterPro" id="IPR005122">
    <property type="entry name" value="Uracil-DNA_glycosylase-like"/>
</dbReference>
<name>A0ABQ4SF36_9HYPH</name>
<keyword evidence="8 9" id="KW-0234">DNA repair</keyword>
<evidence type="ECO:0000256" key="7">
    <source>
        <dbReference type="ARBA" id="ARBA00022801"/>
    </source>
</evidence>
<dbReference type="PANTHER" id="PTHR11264:SF0">
    <property type="entry name" value="URACIL-DNA GLYCOSYLASE"/>
    <property type="match status" value="1"/>
</dbReference>
<sequence>MPDPDSVAGALARFRASGSPWLSLPFFTDGSAERVAEAVDARSRAGATVLPPPESVFAALALTPLDRVRAVILGQDPYPTPGDAHGLAFSYRGRRRLPASLKVILAEMAEETGTTVPTTGDLTAWARQGVLLLNTALTVEAGKAGAHLKLGWSALTDQAVAAVSARQPAVAFLLWGAPARQRAALVDRDRHLVLEAGHPSPLNRRADFRGSRPFGQTNAWFSARGLPPIDWRLDGPA</sequence>
<evidence type="ECO:0000256" key="2">
    <source>
        <dbReference type="ARBA" id="ARBA00002631"/>
    </source>
</evidence>
<keyword evidence="7 9" id="KW-0378">Hydrolase</keyword>
<evidence type="ECO:0000256" key="6">
    <source>
        <dbReference type="ARBA" id="ARBA00022763"/>
    </source>
</evidence>
<evidence type="ECO:0000256" key="5">
    <source>
        <dbReference type="ARBA" id="ARBA00018429"/>
    </source>
</evidence>
<dbReference type="SMART" id="SM00987">
    <property type="entry name" value="UreE_C"/>
    <property type="match status" value="1"/>
</dbReference>
<evidence type="ECO:0000256" key="9">
    <source>
        <dbReference type="HAMAP-Rule" id="MF_00148"/>
    </source>
</evidence>
<dbReference type="SUPFAM" id="SSF52141">
    <property type="entry name" value="Uracil-DNA glycosylase-like"/>
    <property type="match status" value="1"/>
</dbReference>
<accession>A0ABQ4SF36</accession>
<evidence type="ECO:0000259" key="12">
    <source>
        <dbReference type="SMART" id="SM00986"/>
    </source>
</evidence>
<dbReference type="RefSeq" id="WP_238235924.1">
    <property type="nucleotide sequence ID" value="NZ_BPQQ01000034.1"/>
</dbReference>
<keyword evidence="6 9" id="KW-0227">DNA damage</keyword>
<evidence type="ECO:0000256" key="1">
    <source>
        <dbReference type="ARBA" id="ARBA00001400"/>
    </source>
</evidence>
<dbReference type="PROSITE" id="PS00130">
    <property type="entry name" value="U_DNA_GLYCOSYLASE"/>
    <property type="match status" value="1"/>
</dbReference>
<keyword evidence="14" id="KW-1185">Reference proteome</keyword>